<proteinExistence type="predicted"/>
<evidence type="ECO:0000256" key="2">
    <source>
        <dbReference type="ARBA" id="ARBA00023242"/>
    </source>
</evidence>
<accession>A0A137PFZ9</accession>
<dbReference type="GO" id="GO:0005634">
    <property type="term" value="C:nucleus"/>
    <property type="evidence" value="ECO:0007669"/>
    <property type="project" value="UniProtKB-SubCell"/>
</dbReference>
<keyword evidence="2" id="KW-0539">Nucleus</keyword>
<dbReference type="EMBL" id="KQ964429">
    <property type="protein sequence ID" value="KXN73927.1"/>
    <property type="molecule type" value="Genomic_DNA"/>
</dbReference>
<dbReference type="InterPro" id="IPR025151">
    <property type="entry name" value="ELYS_dom"/>
</dbReference>
<protein>
    <recommendedName>
        <fullName evidence="3">ELYS-like domain-containing protein</fullName>
    </recommendedName>
</protein>
<comment type="subcellular location">
    <subcellularLocation>
        <location evidence="1">Nucleus</location>
    </subcellularLocation>
</comment>
<sequence>MPNDLPKNTVTRIDVFEANLDIFIVLNYDNNYDDKRAEVAPSYHFLIFNSDSVSLSYLKGIEPKLQYTEGRLLNCALLQDLDDSIYFINGFQSTENVEQCDVMLLINKYKEGKLDTVSSQETSFSGNFHPHRIEYINNLTNIDENPILELPSPITHNEIAKIFGKITDLQIANIYSPQVAHSIKSKRSNNCVFLMDKMMESTELDPTEHYPPTSASSLLDLVEKIINSTAETQVSLGIIYYIVTDCKDLISHQTYLELVPLSQRYRTLIDGYWLLDHDYYEKAYKCLISPTLELNWVDLILNNYVHAQELSLGVKLYNHLQPKFSSIDFLRTIVQLFAPSNFPQAYTEIKSRNPTKSQTEELLKYIIYLSIQSSSASQSFTKISFENRDLKFVLRYLSEENGIEFKMLYLLISLKYFKFRQFLNYFENYGNLIESHNDRYYKSFKHIANNLNSSVTI</sequence>
<dbReference type="STRING" id="796925.A0A137PFZ9"/>
<feature type="domain" description="ELYS-like" evidence="3">
    <location>
        <begin position="195"/>
        <end position="399"/>
    </location>
</feature>
<evidence type="ECO:0000313" key="4">
    <source>
        <dbReference type="EMBL" id="KXN73927.1"/>
    </source>
</evidence>
<evidence type="ECO:0000256" key="1">
    <source>
        <dbReference type="ARBA" id="ARBA00004123"/>
    </source>
</evidence>
<dbReference type="AlphaFoldDB" id="A0A137PFZ9"/>
<organism evidence="4 5">
    <name type="scientific">Conidiobolus coronatus (strain ATCC 28846 / CBS 209.66 / NRRL 28638)</name>
    <name type="common">Delacroixia coronata</name>
    <dbReference type="NCBI Taxonomy" id="796925"/>
    <lineage>
        <taxon>Eukaryota</taxon>
        <taxon>Fungi</taxon>
        <taxon>Fungi incertae sedis</taxon>
        <taxon>Zoopagomycota</taxon>
        <taxon>Entomophthoromycotina</taxon>
        <taxon>Entomophthoromycetes</taxon>
        <taxon>Entomophthorales</taxon>
        <taxon>Ancylistaceae</taxon>
        <taxon>Conidiobolus</taxon>
    </lineage>
</organism>
<dbReference type="Pfam" id="PF13934">
    <property type="entry name" value="ELYS"/>
    <property type="match status" value="1"/>
</dbReference>
<evidence type="ECO:0000259" key="3">
    <source>
        <dbReference type="Pfam" id="PF13934"/>
    </source>
</evidence>
<gene>
    <name evidence="4" type="ORF">CONCODRAFT_67859</name>
</gene>
<dbReference type="Proteomes" id="UP000070444">
    <property type="component" value="Unassembled WGS sequence"/>
</dbReference>
<dbReference type="OrthoDB" id="20729at2759"/>
<name>A0A137PFZ9_CONC2</name>
<evidence type="ECO:0000313" key="5">
    <source>
        <dbReference type="Proteomes" id="UP000070444"/>
    </source>
</evidence>
<keyword evidence="5" id="KW-1185">Reference proteome</keyword>
<reference evidence="4 5" key="1">
    <citation type="journal article" date="2015" name="Genome Biol. Evol.">
        <title>Phylogenomic analyses indicate that early fungi evolved digesting cell walls of algal ancestors of land plants.</title>
        <authorList>
            <person name="Chang Y."/>
            <person name="Wang S."/>
            <person name="Sekimoto S."/>
            <person name="Aerts A.L."/>
            <person name="Choi C."/>
            <person name="Clum A."/>
            <person name="LaButti K.M."/>
            <person name="Lindquist E.A."/>
            <person name="Yee Ngan C."/>
            <person name="Ohm R.A."/>
            <person name="Salamov A.A."/>
            <person name="Grigoriev I.V."/>
            <person name="Spatafora J.W."/>
            <person name="Berbee M.L."/>
        </authorList>
    </citation>
    <scope>NUCLEOTIDE SEQUENCE [LARGE SCALE GENOMIC DNA]</scope>
    <source>
        <strain evidence="4 5">NRRL 28638</strain>
    </source>
</reference>